<evidence type="ECO:0000313" key="2">
    <source>
        <dbReference type="Proteomes" id="UP000630097"/>
    </source>
</evidence>
<organism evidence="1 2">
    <name type="scientific">Planotetraspora kaengkrachanensis</name>
    <dbReference type="NCBI Taxonomy" id="575193"/>
    <lineage>
        <taxon>Bacteria</taxon>
        <taxon>Bacillati</taxon>
        <taxon>Actinomycetota</taxon>
        <taxon>Actinomycetes</taxon>
        <taxon>Streptosporangiales</taxon>
        <taxon>Streptosporangiaceae</taxon>
        <taxon>Planotetraspora</taxon>
    </lineage>
</organism>
<reference evidence="1 2" key="1">
    <citation type="submission" date="2021-01" db="EMBL/GenBank/DDBJ databases">
        <title>Whole genome shotgun sequence of Planotetraspora kaengkrachanensis NBRC 104272.</title>
        <authorList>
            <person name="Komaki H."/>
            <person name="Tamura T."/>
        </authorList>
    </citation>
    <scope>NUCLEOTIDE SEQUENCE [LARGE SCALE GENOMIC DNA]</scope>
    <source>
        <strain evidence="1 2">NBRC 104272</strain>
    </source>
</reference>
<comment type="caution">
    <text evidence="1">The sequence shown here is derived from an EMBL/GenBank/DDBJ whole genome shotgun (WGS) entry which is preliminary data.</text>
</comment>
<dbReference type="Proteomes" id="UP000630097">
    <property type="component" value="Unassembled WGS sequence"/>
</dbReference>
<keyword evidence="2" id="KW-1185">Reference proteome</keyword>
<name>A0A8J3M019_9ACTN</name>
<sequence>MAMPKKGSRLITVADVVFRWRIRHRPTYCEGNGWTPLSFSVEHAPQPANVLKVTLPCARPDNWLGERAIAVRPGLVESTIRRALDEGWAPERRGRPFSLDITEDELPDLLGEPPNYVIPFLWGVIPLGGGIEDLPRARQIWPQ</sequence>
<accession>A0A8J3M019</accession>
<protein>
    <submittedName>
        <fullName evidence="1">Uncharacterized protein</fullName>
    </submittedName>
</protein>
<evidence type="ECO:0000313" key="1">
    <source>
        <dbReference type="EMBL" id="GIG79588.1"/>
    </source>
</evidence>
<dbReference type="RefSeq" id="WP_203883032.1">
    <property type="nucleotide sequence ID" value="NZ_BAABHH010000016.1"/>
</dbReference>
<dbReference type="EMBL" id="BONV01000009">
    <property type="protein sequence ID" value="GIG79588.1"/>
    <property type="molecule type" value="Genomic_DNA"/>
</dbReference>
<gene>
    <name evidence="1" type="ORF">Pka01_27150</name>
</gene>
<proteinExistence type="predicted"/>
<dbReference type="AlphaFoldDB" id="A0A8J3M019"/>